<keyword evidence="4 7" id="KW-0808">Transferase</keyword>
<sequence>MLTSKEFSLFQSYIKKSCGIIINEDKSYLIESRLIRLLVDYGFETFEELYSMIEANKDPLLAEKVIEEMTTNETLWFRDKTPWKIMDELLLPRLVDQVRKKEISKVRLWSAASSTGQEAYSTVMAINEHLEKNNITDVKLSDFEIIATDISRQVIEIAKKGRYDPISMRRGIDEYYKNKYFEKDGNTWKIKENIKNVVKFQKLNLQNTFVSMGKFDIILCRYVMIYFSQEFKNDLLEKLYKSLNGDGAMFIGSSELLYNNKHFFDENEYKQGIYYTKKILEV</sequence>
<dbReference type="InterPro" id="IPR000780">
    <property type="entry name" value="CheR_MeTrfase"/>
</dbReference>
<dbReference type="Proteomes" id="UP001314903">
    <property type="component" value="Unassembled WGS sequence"/>
</dbReference>
<dbReference type="PROSITE" id="PS50123">
    <property type="entry name" value="CHER"/>
    <property type="match status" value="1"/>
</dbReference>
<gene>
    <name evidence="7" type="ORF">J2Z35_002817</name>
</gene>
<evidence type="ECO:0000256" key="4">
    <source>
        <dbReference type="ARBA" id="ARBA00022679"/>
    </source>
</evidence>
<dbReference type="SUPFAM" id="SSF53335">
    <property type="entry name" value="S-adenosyl-L-methionine-dependent methyltransferases"/>
    <property type="match status" value="1"/>
</dbReference>
<keyword evidence="8" id="KW-1185">Reference proteome</keyword>
<dbReference type="Gene3D" id="3.40.50.150">
    <property type="entry name" value="Vaccinia Virus protein VP39"/>
    <property type="match status" value="1"/>
</dbReference>
<dbReference type="PRINTS" id="PR00996">
    <property type="entry name" value="CHERMTFRASE"/>
</dbReference>
<dbReference type="SMART" id="SM00138">
    <property type="entry name" value="MeTrc"/>
    <property type="match status" value="1"/>
</dbReference>
<evidence type="ECO:0000256" key="5">
    <source>
        <dbReference type="ARBA" id="ARBA00022691"/>
    </source>
</evidence>
<dbReference type="SUPFAM" id="SSF47757">
    <property type="entry name" value="Chemotaxis receptor methyltransferase CheR, N-terminal domain"/>
    <property type="match status" value="1"/>
</dbReference>
<dbReference type="GO" id="GO:0032259">
    <property type="term" value="P:methylation"/>
    <property type="evidence" value="ECO:0007669"/>
    <property type="project" value="UniProtKB-KW"/>
</dbReference>
<dbReference type="PANTHER" id="PTHR24422:SF21">
    <property type="entry name" value="CHEMOTAXIS PROTEIN METHYLTRANSFERASE 1"/>
    <property type="match status" value="1"/>
</dbReference>
<dbReference type="EC" id="2.1.1.80" evidence="2"/>
<dbReference type="InterPro" id="IPR036804">
    <property type="entry name" value="CheR_N_sf"/>
</dbReference>
<name>A0ABS4KMG4_9FIRM</name>
<comment type="catalytic activity">
    <reaction evidence="1">
        <text>L-glutamyl-[protein] + S-adenosyl-L-methionine = [protein]-L-glutamate 5-O-methyl ester + S-adenosyl-L-homocysteine</text>
        <dbReference type="Rhea" id="RHEA:24452"/>
        <dbReference type="Rhea" id="RHEA-COMP:10208"/>
        <dbReference type="Rhea" id="RHEA-COMP:10311"/>
        <dbReference type="ChEBI" id="CHEBI:29973"/>
        <dbReference type="ChEBI" id="CHEBI:57856"/>
        <dbReference type="ChEBI" id="CHEBI:59789"/>
        <dbReference type="ChEBI" id="CHEBI:82795"/>
        <dbReference type="EC" id="2.1.1.80"/>
    </reaction>
</comment>
<dbReference type="Gene3D" id="1.10.155.10">
    <property type="entry name" value="Chemotaxis receptor methyltransferase CheR, N-terminal domain"/>
    <property type="match status" value="1"/>
</dbReference>
<evidence type="ECO:0000256" key="3">
    <source>
        <dbReference type="ARBA" id="ARBA00022603"/>
    </source>
</evidence>
<accession>A0ABS4KMG4</accession>
<keyword evidence="3 7" id="KW-0489">Methyltransferase</keyword>
<dbReference type="RefSeq" id="WP_209662034.1">
    <property type="nucleotide sequence ID" value="NZ_JAGGLI010000053.1"/>
</dbReference>
<evidence type="ECO:0000259" key="6">
    <source>
        <dbReference type="PROSITE" id="PS50123"/>
    </source>
</evidence>
<dbReference type="InterPro" id="IPR022641">
    <property type="entry name" value="CheR_N"/>
</dbReference>
<dbReference type="EMBL" id="JAGGLI010000053">
    <property type="protein sequence ID" value="MBP2028979.1"/>
    <property type="molecule type" value="Genomic_DNA"/>
</dbReference>
<organism evidence="7 8">
    <name type="scientific">Acetoanaerobium pronyense</name>
    <dbReference type="NCBI Taxonomy" id="1482736"/>
    <lineage>
        <taxon>Bacteria</taxon>
        <taxon>Bacillati</taxon>
        <taxon>Bacillota</taxon>
        <taxon>Clostridia</taxon>
        <taxon>Peptostreptococcales</taxon>
        <taxon>Filifactoraceae</taxon>
        <taxon>Acetoanaerobium</taxon>
    </lineage>
</organism>
<dbReference type="InterPro" id="IPR022642">
    <property type="entry name" value="CheR_C"/>
</dbReference>
<evidence type="ECO:0000256" key="2">
    <source>
        <dbReference type="ARBA" id="ARBA00012534"/>
    </source>
</evidence>
<dbReference type="PANTHER" id="PTHR24422">
    <property type="entry name" value="CHEMOTAXIS PROTEIN METHYLTRANSFERASE"/>
    <property type="match status" value="1"/>
</dbReference>
<dbReference type="Pfam" id="PF01739">
    <property type="entry name" value="CheR"/>
    <property type="match status" value="1"/>
</dbReference>
<proteinExistence type="predicted"/>
<keyword evidence="5" id="KW-0949">S-adenosyl-L-methionine</keyword>
<evidence type="ECO:0000313" key="8">
    <source>
        <dbReference type="Proteomes" id="UP001314903"/>
    </source>
</evidence>
<evidence type="ECO:0000256" key="1">
    <source>
        <dbReference type="ARBA" id="ARBA00001541"/>
    </source>
</evidence>
<protein>
    <recommendedName>
        <fullName evidence="2">protein-glutamate O-methyltransferase</fullName>
        <ecNumber evidence="2">2.1.1.80</ecNumber>
    </recommendedName>
</protein>
<reference evidence="7 8" key="1">
    <citation type="submission" date="2021-03" db="EMBL/GenBank/DDBJ databases">
        <title>Genomic Encyclopedia of Type Strains, Phase IV (KMG-IV): sequencing the most valuable type-strain genomes for metagenomic binning, comparative biology and taxonomic classification.</title>
        <authorList>
            <person name="Goeker M."/>
        </authorList>
    </citation>
    <scope>NUCLEOTIDE SEQUENCE [LARGE SCALE GENOMIC DNA]</scope>
    <source>
        <strain evidence="7 8">DSM 27512</strain>
    </source>
</reference>
<comment type="caution">
    <text evidence="7">The sequence shown here is derived from an EMBL/GenBank/DDBJ whole genome shotgun (WGS) entry which is preliminary data.</text>
</comment>
<dbReference type="InterPro" id="IPR029063">
    <property type="entry name" value="SAM-dependent_MTases_sf"/>
</dbReference>
<dbReference type="InterPro" id="IPR050903">
    <property type="entry name" value="Bact_Chemotaxis_MeTrfase"/>
</dbReference>
<dbReference type="GO" id="GO:0008983">
    <property type="term" value="F:protein-glutamate O-methyltransferase activity"/>
    <property type="evidence" value="ECO:0007669"/>
    <property type="project" value="UniProtKB-EC"/>
</dbReference>
<feature type="domain" description="CheR-type methyltransferase" evidence="6">
    <location>
        <begin position="1"/>
        <end position="282"/>
    </location>
</feature>
<evidence type="ECO:0000313" key="7">
    <source>
        <dbReference type="EMBL" id="MBP2028979.1"/>
    </source>
</evidence>
<dbReference type="Pfam" id="PF03705">
    <property type="entry name" value="CheR_N"/>
    <property type="match status" value="1"/>
</dbReference>